<name>A0AA38REY5_9PEZI</name>
<keyword evidence="4" id="KW-1185">Reference proteome</keyword>
<evidence type="ECO:0000259" key="2">
    <source>
        <dbReference type="Pfam" id="PF23395"/>
    </source>
</evidence>
<dbReference type="Pfam" id="PF23394">
    <property type="entry name" value="DUF7102"/>
    <property type="match status" value="1"/>
</dbReference>
<dbReference type="InterPro" id="IPR057559">
    <property type="entry name" value="SAM_6"/>
</dbReference>
<dbReference type="AlphaFoldDB" id="A0AA38REY5"/>
<dbReference type="InterPro" id="IPR055528">
    <property type="entry name" value="DUF7102"/>
</dbReference>
<feature type="domain" description="SAM-like" evidence="2">
    <location>
        <begin position="826"/>
        <end position="901"/>
    </location>
</feature>
<gene>
    <name evidence="3" type="ORF">NKR23_g8459</name>
</gene>
<evidence type="ECO:0000313" key="4">
    <source>
        <dbReference type="Proteomes" id="UP001174694"/>
    </source>
</evidence>
<accession>A0AA38REY5</accession>
<organism evidence="3 4">
    <name type="scientific">Pleurostoma richardsiae</name>
    <dbReference type="NCBI Taxonomy" id="41990"/>
    <lineage>
        <taxon>Eukaryota</taxon>
        <taxon>Fungi</taxon>
        <taxon>Dikarya</taxon>
        <taxon>Ascomycota</taxon>
        <taxon>Pezizomycotina</taxon>
        <taxon>Sordariomycetes</taxon>
        <taxon>Sordariomycetidae</taxon>
        <taxon>Calosphaeriales</taxon>
        <taxon>Pleurostomataceae</taxon>
        <taxon>Pleurostoma</taxon>
    </lineage>
</organism>
<feature type="domain" description="DUF7102" evidence="1">
    <location>
        <begin position="658"/>
        <end position="816"/>
    </location>
</feature>
<sequence>MEPNQSVEIHEEKHWDYASDRTSFQLSEHVSLLGNWDEVAQSVRSTLPNTLEDGFTDDSGLARLQLPSIISMPDPFPVSAASIALIDKARKIQTPSKDDVVALHRASAPRSLRSMKLELPLLKSDYESDCRKLMKNIIACRTPALADHRLPLEPIDTEKDEGLDFPKTAKQHADALIARISQERIDVSRETMIYLAKQLRVEWTEEEQSSLLYSQLSYKKNPGAEPFTPPVSPKLGTHEYWIPPEEACQVPIPSDPSSRLSSDIKAAEDAVFRENNDAWPLEISQEGPFSVSLDTVVPPSVPADEMPDFRHQRLEDLKLEVPLLPIESNSSTTPPVDMTKIIKSVPALSSDGTLQSEDTIDQRLITVLQDAETHTMRSIEQEKLVPLDTLSRVPIPLMDFTIPEPPWHHLSNDSKRLFKWIKESNPEAFKLPKWPTNKQMDARMVWIPISSSDARIPMSESIADDSGVLDALTALPPEEEVCTSEAFVWKRPGWAILREDEDDEEEDISPVFSGSKAPTDLMRLIKKKSTLFSNPKTAIEPVTKDSNTGMQPVIDPLPKPHQQGDTGETVLADDEQPALSKLLDNFLLLNAPKKRSLEQSSFLPGHEHTPALPEKKKPRTITELPIETRPEKALPADNAAPAPQIKLPSTPMRALISVSLPRAILHGLEKYLPGIELIDRDHNAHNESVWRAGSVCRSEVVSPLADEADITISPATGIILTTMVKVRQKPLPGTGKSVLCNHVEKVSLRHERTIVLVSEGNVEEVMVQMAPPMATALAEFQAFVQSVDNAILVVYVPGGPETLAKWAAALVCRHYSEAAAVSQYLIEEETCWELFLQRAGMNAYAAQVVSGMLQAPDEKTNTAQSGQYGLPAFIRMTQEERVTRFAPILGGRKVLDRVGQLLDAQWG</sequence>
<reference evidence="3" key="1">
    <citation type="submission" date="2022-07" db="EMBL/GenBank/DDBJ databases">
        <title>Fungi with potential for degradation of polypropylene.</title>
        <authorList>
            <person name="Gostincar C."/>
        </authorList>
    </citation>
    <scope>NUCLEOTIDE SEQUENCE</scope>
    <source>
        <strain evidence="3">EXF-13308</strain>
    </source>
</reference>
<dbReference type="EMBL" id="JANBVO010000030">
    <property type="protein sequence ID" value="KAJ9138392.1"/>
    <property type="molecule type" value="Genomic_DNA"/>
</dbReference>
<dbReference type="Pfam" id="PF23395">
    <property type="entry name" value="SAM_6"/>
    <property type="match status" value="1"/>
</dbReference>
<dbReference type="Proteomes" id="UP001174694">
    <property type="component" value="Unassembled WGS sequence"/>
</dbReference>
<evidence type="ECO:0000259" key="1">
    <source>
        <dbReference type="Pfam" id="PF23394"/>
    </source>
</evidence>
<comment type="caution">
    <text evidence="3">The sequence shown here is derived from an EMBL/GenBank/DDBJ whole genome shotgun (WGS) entry which is preliminary data.</text>
</comment>
<proteinExistence type="predicted"/>
<protein>
    <submittedName>
        <fullName evidence="3">Lysine acetyltransferase</fullName>
    </submittedName>
</protein>
<evidence type="ECO:0000313" key="3">
    <source>
        <dbReference type="EMBL" id="KAJ9138392.1"/>
    </source>
</evidence>